<organism evidence="2 3">
    <name type="scientific">Parvularcula maris</name>
    <dbReference type="NCBI Taxonomy" id="2965077"/>
    <lineage>
        <taxon>Bacteria</taxon>
        <taxon>Pseudomonadati</taxon>
        <taxon>Pseudomonadota</taxon>
        <taxon>Alphaproteobacteria</taxon>
        <taxon>Parvularculales</taxon>
        <taxon>Parvularculaceae</taxon>
        <taxon>Parvularcula</taxon>
    </lineage>
</organism>
<protein>
    <submittedName>
        <fullName evidence="2">DUF4339 domain-containing protein</fullName>
    </submittedName>
</protein>
<dbReference type="RefSeq" id="WP_256620023.1">
    <property type="nucleotide sequence ID" value="NZ_JANIBC010000013.1"/>
</dbReference>
<sequence>MSNARFHLSSGGKVYGPYDTETLARFVAEKRLAHHSLVAPEGTQDFRPALQFPELRALFRPGSGEEHRAAPSPSSEGPSAAFLVAFGRASSEASKAADILRRLPSCHEITETVFLVRAAGSADELRERIAGALPSTERAFVMEASGAAIASHGIALAEHEDIRTMIKGG</sequence>
<reference evidence="2" key="1">
    <citation type="submission" date="2022-07" db="EMBL/GenBank/DDBJ databases">
        <title>Parvularcula maris sp. nov., an algicidal bacterium isolated from seawater.</title>
        <authorList>
            <person name="Li F."/>
        </authorList>
    </citation>
    <scope>NUCLEOTIDE SEQUENCE</scope>
    <source>
        <strain evidence="2">BGMRC 0090</strain>
    </source>
</reference>
<accession>A0A9X2LCS0</accession>
<evidence type="ECO:0000313" key="2">
    <source>
        <dbReference type="EMBL" id="MCQ8186127.1"/>
    </source>
</evidence>
<gene>
    <name evidence="2" type="ORF">NOG11_12115</name>
</gene>
<name>A0A9X2LCS0_9PROT</name>
<dbReference type="EMBL" id="JANIBC010000013">
    <property type="protein sequence ID" value="MCQ8186127.1"/>
    <property type="molecule type" value="Genomic_DNA"/>
</dbReference>
<evidence type="ECO:0000313" key="3">
    <source>
        <dbReference type="Proteomes" id="UP001142610"/>
    </source>
</evidence>
<keyword evidence="3" id="KW-1185">Reference proteome</keyword>
<evidence type="ECO:0000259" key="1">
    <source>
        <dbReference type="Pfam" id="PF14237"/>
    </source>
</evidence>
<dbReference type="InterPro" id="IPR025640">
    <property type="entry name" value="GYF_2"/>
</dbReference>
<feature type="domain" description="GYF" evidence="1">
    <location>
        <begin position="7"/>
        <end position="55"/>
    </location>
</feature>
<dbReference type="AlphaFoldDB" id="A0A9X2LCS0"/>
<dbReference type="Pfam" id="PF14237">
    <property type="entry name" value="GYF_2"/>
    <property type="match status" value="1"/>
</dbReference>
<comment type="caution">
    <text evidence="2">The sequence shown here is derived from an EMBL/GenBank/DDBJ whole genome shotgun (WGS) entry which is preliminary data.</text>
</comment>
<proteinExistence type="predicted"/>
<dbReference type="Proteomes" id="UP001142610">
    <property type="component" value="Unassembled WGS sequence"/>
</dbReference>